<sequence length="247" mass="26869">MKLLPTFNVLLIAVQMIAAVQLDQLQQPRFVKVRRNLSNDAGSSETQHSLERRLGSELTGRVAKAASEFEKLESQSKKLPDLSHLANSQGKISEHNNLATPSNNWPYIHENMLGSHNYQLEQHSEAISNHRNKIEESMASILKHDERLKSVEEALKENKEKMKGDRSGGASNGVLWALAAGTVATAGTGIYFQHASSKTMADMADRIQAQQAEINRIKALNGQQGGAMQGQGVAGTTGRGTFDGGLV</sequence>
<evidence type="ECO:0000256" key="1">
    <source>
        <dbReference type="SAM" id="Coils"/>
    </source>
</evidence>
<name>I2FW56_USTHO</name>
<keyword evidence="1" id="KW-0175">Coiled coil</keyword>
<feature type="region of interest" description="Disordered" evidence="2">
    <location>
        <begin position="223"/>
        <end position="247"/>
    </location>
</feature>
<gene>
    <name evidence="4" type="ORF">UHOR_01021</name>
</gene>
<dbReference type="HOGENOM" id="CLU_984102_0_0_1"/>
<evidence type="ECO:0000313" key="5">
    <source>
        <dbReference type="Proteomes" id="UP000006174"/>
    </source>
</evidence>
<dbReference type="Proteomes" id="UP000006174">
    <property type="component" value="Unassembled WGS sequence"/>
</dbReference>
<evidence type="ECO:0000313" key="4">
    <source>
        <dbReference type="EMBL" id="CCF51149.1"/>
    </source>
</evidence>
<keyword evidence="3" id="KW-0732">Signal</keyword>
<reference evidence="4 5" key="1">
    <citation type="journal article" date="2012" name="Plant Cell">
        <title>Genome comparison of barley and maize smut fungi reveals targeted loss of RNA silencing components and species-specific presence of transposable elements.</title>
        <authorList>
            <person name="Laurie J.D."/>
            <person name="Ali S."/>
            <person name="Linning R."/>
            <person name="Mannhaupt G."/>
            <person name="Wong P."/>
            <person name="Gueldener U."/>
            <person name="Muensterkoetter M."/>
            <person name="Moore R."/>
            <person name="Kahmann R."/>
            <person name="Bakkeren G."/>
            <person name="Schirawski J."/>
        </authorList>
    </citation>
    <scope>NUCLEOTIDE SEQUENCE [LARGE SCALE GENOMIC DNA]</scope>
    <source>
        <strain evidence="5">Uh4875-4</strain>
    </source>
</reference>
<dbReference type="eggNOG" id="ENOG502RE89">
    <property type="taxonomic scope" value="Eukaryota"/>
</dbReference>
<accession>I2FW56</accession>
<feature type="coiled-coil region" evidence="1">
    <location>
        <begin position="120"/>
        <end position="161"/>
    </location>
</feature>
<keyword evidence="5" id="KW-1185">Reference proteome</keyword>
<organism evidence="4 5">
    <name type="scientific">Ustilago hordei</name>
    <name type="common">Barley covered smut fungus</name>
    <dbReference type="NCBI Taxonomy" id="120017"/>
    <lineage>
        <taxon>Eukaryota</taxon>
        <taxon>Fungi</taxon>
        <taxon>Dikarya</taxon>
        <taxon>Basidiomycota</taxon>
        <taxon>Ustilaginomycotina</taxon>
        <taxon>Ustilaginomycetes</taxon>
        <taxon>Ustilaginales</taxon>
        <taxon>Ustilaginaceae</taxon>
        <taxon>Ustilago</taxon>
    </lineage>
</organism>
<dbReference type="AlphaFoldDB" id="I2FW56"/>
<dbReference type="EMBL" id="CAGI01000161">
    <property type="protein sequence ID" value="CCF51149.1"/>
    <property type="molecule type" value="Genomic_DNA"/>
</dbReference>
<proteinExistence type="predicted"/>
<comment type="caution">
    <text evidence="4">The sequence shown here is derived from an EMBL/GenBank/DDBJ whole genome shotgun (WGS) entry which is preliminary data.</text>
</comment>
<protein>
    <submittedName>
        <fullName evidence="4">Uncharacterized protein</fullName>
    </submittedName>
</protein>
<feature type="chain" id="PRO_5003658947" evidence="3">
    <location>
        <begin position="20"/>
        <end position="247"/>
    </location>
</feature>
<evidence type="ECO:0000256" key="2">
    <source>
        <dbReference type="SAM" id="MobiDB-lite"/>
    </source>
</evidence>
<feature type="signal peptide" evidence="3">
    <location>
        <begin position="1"/>
        <end position="19"/>
    </location>
</feature>
<evidence type="ECO:0000256" key="3">
    <source>
        <dbReference type="SAM" id="SignalP"/>
    </source>
</evidence>